<proteinExistence type="predicted"/>
<dbReference type="InterPro" id="IPR015422">
    <property type="entry name" value="PyrdxlP-dep_Trfase_small"/>
</dbReference>
<evidence type="ECO:0000259" key="4">
    <source>
        <dbReference type="Pfam" id="PF00155"/>
    </source>
</evidence>
<gene>
    <name evidence="5" type="ORF">EPH95_01960</name>
</gene>
<evidence type="ECO:0000256" key="3">
    <source>
        <dbReference type="ARBA" id="ARBA00022679"/>
    </source>
</evidence>
<dbReference type="InterPro" id="IPR015421">
    <property type="entry name" value="PyrdxlP-dep_Trfase_major"/>
</dbReference>
<dbReference type="Gene3D" id="3.90.1150.10">
    <property type="entry name" value="Aspartate Aminotransferase, domain 1"/>
    <property type="match status" value="1"/>
</dbReference>
<sequence length="391" mass="43492">MKTFQASKAIQRLPDQYFAKLEKSILALKDKGHDVINLAQGSPDQPTPKHIIESLQEAAEEPRYHKYSPFQGFRFLKEAAAEYYKQHYDVDLDPDEEVCVLFGGKGGLVEVSECLLDEGDVALVPDPGYPDYWSGVALANAKMEMMPLRAENDFLPRYNEISEEAKEKAKLLFLNYPNNPTGAVADQSFFEETVDFAHANDICAVHDFAYGAISFEGKQHDSFLQVPGAKETGIEIYTLSKTYNMAGWRVGFAAGNRSVIRMLNTIQDHMYVSLFGAVQKAAADALTGSQANVDHLIDMYEGRRNVLMEKAREIGWNGEAPKGSFFAWFPCPEGMTSDTFANKLLEEAHVAVAPGRGFGEYGEGYVRLGLVNDEATIAKALDRIAKLNLFR</sequence>
<name>A0A514LE15_9BACI</name>
<dbReference type="GO" id="GO:0008483">
    <property type="term" value="F:transaminase activity"/>
    <property type="evidence" value="ECO:0007669"/>
    <property type="project" value="UniProtKB-KW"/>
</dbReference>
<dbReference type="InterPro" id="IPR050881">
    <property type="entry name" value="LL-DAP_aminotransferase"/>
</dbReference>
<dbReference type="Gene3D" id="3.40.640.10">
    <property type="entry name" value="Type I PLP-dependent aspartate aminotransferase-like (Major domain)"/>
    <property type="match status" value="1"/>
</dbReference>
<evidence type="ECO:0000256" key="1">
    <source>
        <dbReference type="ARBA" id="ARBA00001933"/>
    </source>
</evidence>
<evidence type="ECO:0000256" key="2">
    <source>
        <dbReference type="ARBA" id="ARBA00022576"/>
    </source>
</evidence>
<reference evidence="6" key="1">
    <citation type="submission" date="2019-01" db="EMBL/GenBank/DDBJ databases">
        <title>Genomic analysis of Salicibibacter sp. NKC3-5.</title>
        <authorList>
            <person name="Oh Y.J."/>
        </authorList>
    </citation>
    <scope>NUCLEOTIDE SEQUENCE [LARGE SCALE GENOMIC DNA]</scope>
    <source>
        <strain evidence="6">NKC3-5</strain>
    </source>
</reference>
<keyword evidence="6" id="KW-1185">Reference proteome</keyword>
<dbReference type="InterPro" id="IPR004839">
    <property type="entry name" value="Aminotransferase_I/II_large"/>
</dbReference>
<dbReference type="Proteomes" id="UP000319756">
    <property type="component" value="Chromosome"/>
</dbReference>
<dbReference type="Pfam" id="PF00155">
    <property type="entry name" value="Aminotran_1_2"/>
    <property type="match status" value="1"/>
</dbReference>
<evidence type="ECO:0000313" key="5">
    <source>
        <dbReference type="EMBL" id="QDI90087.1"/>
    </source>
</evidence>
<dbReference type="KEGG" id="sale:EPH95_01960"/>
<dbReference type="SUPFAM" id="SSF53383">
    <property type="entry name" value="PLP-dependent transferases"/>
    <property type="match status" value="1"/>
</dbReference>
<evidence type="ECO:0000313" key="6">
    <source>
        <dbReference type="Proteomes" id="UP000319756"/>
    </source>
</evidence>
<dbReference type="EMBL" id="CP035485">
    <property type="protein sequence ID" value="QDI90087.1"/>
    <property type="molecule type" value="Genomic_DNA"/>
</dbReference>
<organism evidence="5 6">
    <name type="scientific">Salicibibacter halophilus</name>
    <dbReference type="NCBI Taxonomy" id="2502791"/>
    <lineage>
        <taxon>Bacteria</taxon>
        <taxon>Bacillati</taxon>
        <taxon>Bacillota</taxon>
        <taxon>Bacilli</taxon>
        <taxon>Bacillales</taxon>
        <taxon>Bacillaceae</taxon>
        <taxon>Salicibibacter</taxon>
    </lineage>
</organism>
<dbReference type="NCBIfam" id="NF005977">
    <property type="entry name" value="PRK08068.1"/>
    <property type="match status" value="1"/>
</dbReference>
<keyword evidence="2 5" id="KW-0032">Aminotransferase</keyword>
<feature type="domain" description="Aminotransferase class I/classII large" evidence="4">
    <location>
        <begin position="34"/>
        <end position="384"/>
    </location>
</feature>
<dbReference type="GO" id="GO:0030170">
    <property type="term" value="F:pyridoxal phosphate binding"/>
    <property type="evidence" value="ECO:0007669"/>
    <property type="project" value="InterPro"/>
</dbReference>
<protein>
    <submittedName>
        <fullName evidence="5">Pyridoxal phosphate-dependent aminotransferase</fullName>
    </submittedName>
</protein>
<dbReference type="CDD" id="cd00609">
    <property type="entry name" value="AAT_like"/>
    <property type="match status" value="1"/>
</dbReference>
<comment type="cofactor">
    <cofactor evidence="1">
        <name>pyridoxal 5'-phosphate</name>
        <dbReference type="ChEBI" id="CHEBI:597326"/>
    </cofactor>
</comment>
<dbReference type="PANTHER" id="PTHR42832">
    <property type="entry name" value="AMINO ACID AMINOTRANSFERASE"/>
    <property type="match status" value="1"/>
</dbReference>
<accession>A0A514LE15</accession>
<dbReference type="PANTHER" id="PTHR42832:SF3">
    <property type="entry name" value="L-GLUTAMINE--4-(METHYLSULFANYL)-2-OXOBUTANOATE AMINOTRANSFERASE"/>
    <property type="match status" value="1"/>
</dbReference>
<keyword evidence="3 5" id="KW-0808">Transferase</keyword>
<dbReference type="OrthoDB" id="9802328at2"/>
<dbReference type="AlphaFoldDB" id="A0A514LE15"/>
<dbReference type="RefSeq" id="WP_142086867.1">
    <property type="nucleotide sequence ID" value="NZ_CP035485.1"/>
</dbReference>
<dbReference type="InterPro" id="IPR015424">
    <property type="entry name" value="PyrdxlP-dep_Trfase"/>
</dbReference>